<feature type="compositionally biased region" description="Low complexity" evidence="1">
    <location>
        <begin position="140"/>
        <end position="153"/>
    </location>
</feature>
<feature type="region of interest" description="Disordered" evidence="1">
    <location>
        <begin position="75"/>
        <end position="118"/>
    </location>
</feature>
<dbReference type="EMBL" id="FNOT01000005">
    <property type="protein sequence ID" value="SDY14625.1"/>
    <property type="molecule type" value="Genomic_DNA"/>
</dbReference>
<keyword evidence="4" id="KW-1185">Reference proteome</keyword>
<dbReference type="STRING" id="1137993.SAMN05660209_02100"/>
<keyword evidence="2" id="KW-0812">Transmembrane</keyword>
<feature type="region of interest" description="Disordered" evidence="1">
    <location>
        <begin position="130"/>
        <end position="159"/>
    </location>
</feature>
<accession>A0A1H3HHC5</accession>
<keyword evidence="2" id="KW-1133">Transmembrane helix</keyword>
<evidence type="ECO:0000256" key="2">
    <source>
        <dbReference type="SAM" id="Phobius"/>
    </source>
</evidence>
<feature type="compositionally biased region" description="Low complexity" evidence="1">
    <location>
        <begin position="86"/>
        <end position="95"/>
    </location>
</feature>
<organism evidence="3 4">
    <name type="scientific">Geodermatophilus africanus</name>
    <dbReference type="NCBI Taxonomy" id="1137993"/>
    <lineage>
        <taxon>Bacteria</taxon>
        <taxon>Bacillati</taxon>
        <taxon>Actinomycetota</taxon>
        <taxon>Actinomycetes</taxon>
        <taxon>Geodermatophilales</taxon>
        <taxon>Geodermatophilaceae</taxon>
        <taxon>Geodermatophilus</taxon>
    </lineage>
</organism>
<evidence type="ECO:0000313" key="3">
    <source>
        <dbReference type="EMBL" id="SDY14625.1"/>
    </source>
</evidence>
<feature type="transmembrane region" description="Helical" evidence="2">
    <location>
        <begin position="41"/>
        <end position="59"/>
    </location>
</feature>
<gene>
    <name evidence="3" type="ORF">SAMN05660209_02100</name>
</gene>
<reference evidence="4" key="1">
    <citation type="submission" date="2016-10" db="EMBL/GenBank/DDBJ databases">
        <authorList>
            <person name="Varghese N."/>
            <person name="Submissions S."/>
        </authorList>
    </citation>
    <scope>NUCLEOTIDE SEQUENCE [LARGE SCALE GENOMIC DNA]</scope>
    <source>
        <strain evidence="4">DSM 45422</strain>
    </source>
</reference>
<dbReference type="AlphaFoldDB" id="A0A1H3HHC5"/>
<name>A0A1H3HHC5_9ACTN</name>
<keyword evidence="2" id="KW-0472">Membrane</keyword>
<proteinExistence type="predicted"/>
<evidence type="ECO:0000313" key="4">
    <source>
        <dbReference type="Proteomes" id="UP000198921"/>
    </source>
</evidence>
<protein>
    <submittedName>
        <fullName evidence="3">Uncharacterized protein</fullName>
    </submittedName>
</protein>
<dbReference type="Proteomes" id="UP000198921">
    <property type="component" value="Unassembled WGS sequence"/>
</dbReference>
<evidence type="ECO:0000256" key="1">
    <source>
        <dbReference type="SAM" id="MobiDB-lite"/>
    </source>
</evidence>
<sequence>MTSSPGRPLATVALPAATVVATVVGGAAGVTVGHPEWLPTAPILLGGLGLIALAGIILVHAELVHQSAAVVHGRSVDGDEQQMGRSAPAYSAEEPPASRHPAAEHPAASPLDAEPRAPNGEQAQLALPVPSGQWWGRGNPSAHAPGAAPASGHAPPPDLETYLQSSIIAQCPRCGSFQLDAEAVPPGYGFECRTCGLGWHWHPDQPWPAVRVNPRLSPTGARTEAPGVAGR</sequence>